<evidence type="ECO:0000313" key="3">
    <source>
        <dbReference type="Proteomes" id="UP000602745"/>
    </source>
</evidence>
<sequence length="303" mass="33628">MAKARIIEDTAAALGHAREVDGQTLAEAMPRLIVAARRTAATVLHGLHGRRRAGPGENFWQYRRFTSGEPARRIDWRRSARDQYLYVREREWEVSHTVWLWVDRSRSMWFGSNLAGDAKIERAVVLSLGLAEILVDGGERVGLLGLTRPLANRRVIPIFADAMRIKPEDEGFAPSADIGARSEVVLFGDFLAPVDETIAQLNRLASRAARGHIIMIADPIEEVFPFSGRTEFRDPESGLKFIAGRAQDYREAYAERLAAHRAAITAHAKMLGWTLAIHRSDRPASEPLLALHARIGSLEAGAA</sequence>
<proteinExistence type="predicted"/>
<comment type="caution">
    <text evidence="2">The sequence shown here is derived from an EMBL/GenBank/DDBJ whole genome shotgun (WGS) entry which is preliminary data.</text>
</comment>
<evidence type="ECO:0000313" key="2">
    <source>
        <dbReference type="EMBL" id="GGE39971.1"/>
    </source>
</evidence>
<dbReference type="InterPro" id="IPR002881">
    <property type="entry name" value="DUF58"/>
</dbReference>
<dbReference type="Pfam" id="PF01882">
    <property type="entry name" value="DUF58"/>
    <property type="match status" value="2"/>
</dbReference>
<dbReference type="RefSeq" id="WP_188409293.1">
    <property type="nucleotide sequence ID" value="NZ_BMCP01000002.1"/>
</dbReference>
<organism evidence="2 3">
    <name type="scientific">Agaricicola taiwanensis</name>
    <dbReference type="NCBI Taxonomy" id="591372"/>
    <lineage>
        <taxon>Bacteria</taxon>
        <taxon>Pseudomonadati</taxon>
        <taxon>Pseudomonadota</taxon>
        <taxon>Alphaproteobacteria</taxon>
        <taxon>Rhodobacterales</taxon>
        <taxon>Paracoccaceae</taxon>
        <taxon>Agaricicola</taxon>
    </lineage>
</organism>
<keyword evidence="3" id="KW-1185">Reference proteome</keyword>
<reference evidence="2" key="1">
    <citation type="journal article" date="2014" name="Int. J. Syst. Evol. Microbiol.">
        <title>Complete genome sequence of Corynebacterium casei LMG S-19264T (=DSM 44701T), isolated from a smear-ripened cheese.</title>
        <authorList>
            <consortium name="US DOE Joint Genome Institute (JGI-PGF)"/>
            <person name="Walter F."/>
            <person name="Albersmeier A."/>
            <person name="Kalinowski J."/>
            <person name="Ruckert C."/>
        </authorList>
    </citation>
    <scope>NUCLEOTIDE SEQUENCE</scope>
    <source>
        <strain evidence="2">CCM 7684</strain>
    </source>
</reference>
<dbReference type="PANTHER" id="PTHR33608">
    <property type="entry name" value="BLL2464 PROTEIN"/>
    <property type="match status" value="1"/>
</dbReference>
<dbReference type="PANTHER" id="PTHR33608:SF6">
    <property type="entry name" value="BLL2464 PROTEIN"/>
    <property type="match status" value="1"/>
</dbReference>
<feature type="domain" description="DUF58" evidence="1">
    <location>
        <begin position="181"/>
        <end position="262"/>
    </location>
</feature>
<dbReference type="AlphaFoldDB" id="A0A8J2YF23"/>
<feature type="domain" description="DUF58" evidence="1">
    <location>
        <begin position="61"/>
        <end position="149"/>
    </location>
</feature>
<dbReference type="EMBL" id="BMCP01000002">
    <property type="protein sequence ID" value="GGE39971.1"/>
    <property type="molecule type" value="Genomic_DNA"/>
</dbReference>
<reference evidence="2" key="2">
    <citation type="submission" date="2020-09" db="EMBL/GenBank/DDBJ databases">
        <authorList>
            <person name="Sun Q."/>
            <person name="Sedlacek I."/>
        </authorList>
    </citation>
    <scope>NUCLEOTIDE SEQUENCE</scope>
    <source>
        <strain evidence="2">CCM 7684</strain>
    </source>
</reference>
<gene>
    <name evidence="2" type="ORF">GCM10007276_16610</name>
</gene>
<name>A0A8J2YF23_9RHOB</name>
<evidence type="ECO:0000259" key="1">
    <source>
        <dbReference type="Pfam" id="PF01882"/>
    </source>
</evidence>
<accession>A0A8J2YF23</accession>
<protein>
    <recommendedName>
        <fullName evidence="1">DUF58 domain-containing protein</fullName>
    </recommendedName>
</protein>
<dbReference type="Proteomes" id="UP000602745">
    <property type="component" value="Unassembled WGS sequence"/>
</dbReference>